<dbReference type="EMBL" id="SPHZ02000009">
    <property type="protein sequence ID" value="KAF0899340.1"/>
    <property type="molecule type" value="Genomic_DNA"/>
</dbReference>
<feature type="region of interest" description="Disordered" evidence="1">
    <location>
        <begin position="1"/>
        <end position="30"/>
    </location>
</feature>
<protein>
    <submittedName>
        <fullName evidence="2">Uncharacterized protein</fullName>
    </submittedName>
</protein>
<accession>A0A6G1CGT0</accession>
<comment type="caution">
    <text evidence="2">The sequence shown here is derived from an EMBL/GenBank/DDBJ whole genome shotgun (WGS) entry which is preliminary data.</text>
</comment>
<organism evidence="2 3">
    <name type="scientific">Oryza meyeriana var. granulata</name>
    <dbReference type="NCBI Taxonomy" id="110450"/>
    <lineage>
        <taxon>Eukaryota</taxon>
        <taxon>Viridiplantae</taxon>
        <taxon>Streptophyta</taxon>
        <taxon>Embryophyta</taxon>
        <taxon>Tracheophyta</taxon>
        <taxon>Spermatophyta</taxon>
        <taxon>Magnoliopsida</taxon>
        <taxon>Liliopsida</taxon>
        <taxon>Poales</taxon>
        <taxon>Poaceae</taxon>
        <taxon>BOP clade</taxon>
        <taxon>Oryzoideae</taxon>
        <taxon>Oryzeae</taxon>
        <taxon>Oryzinae</taxon>
        <taxon>Oryza</taxon>
        <taxon>Oryza meyeriana</taxon>
    </lineage>
</organism>
<evidence type="ECO:0000313" key="2">
    <source>
        <dbReference type="EMBL" id="KAF0899340.1"/>
    </source>
</evidence>
<name>A0A6G1CGT0_9ORYZ</name>
<sequence>METPACRRGGPAKRAAGLPPARHPHVGRVPAGRATGVLSQRWRDVWRSVRCIDIDQRELCRAGGEEGALVVVEDYDGFEDFANALLSPTLLGGTSTAAAGRFRLHLLYEGRFISFGRWVHRALKRPPPLPALVDIHIEYGSTLD</sequence>
<proteinExistence type="predicted"/>
<keyword evidence="3" id="KW-1185">Reference proteome</keyword>
<gene>
    <name evidence="2" type="ORF">E2562_018234</name>
</gene>
<dbReference type="AlphaFoldDB" id="A0A6G1CGT0"/>
<evidence type="ECO:0000256" key="1">
    <source>
        <dbReference type="SAM" id="MobiDB-lite"/>
    </source>
</evidence>
<reference evidence="2 3" key="1">
    <citation type="submission" date="2019-11" db="EMBL/GenBank/DDBJ databases">
        <title>Whole genome sequence of Oryza granulata.</title>
        <authorList>
            <person name="Li W."/>
        </authorList>
    </citation>
    <scope>NUCLEOTIDE SEQUENCE [LARGE SCALE GENOMIC DNA]</scope>
    <source>
        <strain evidence="3">cv. Menghai</strain>
        <tissue evidence="2">Leaf</tissue>
    </source>
</reference>
<dbReference type="Proteomes" id="UP000479710">
    <property type="component" value="Unassembled WGS sequence"/>
</dbReference>
<evidence type="ECO:0000313" key="3">
    <source>
        <dbReference type="Proteomes" id="UP000479710"/>
    </source>
</evidence>